<dbReference type="EMBL" id="RQGC01000013">
    <property type="protein sequence ID" value="TGL38402.1"/>
    <property type="molecule type" value="Genomic_DNA"/>
</dbReference>
<evidence type="ECO:0000313" key="6">
    <source>
        <dbReference type="EMBL" id="TGL38402.1"/>
    </source>
</evidence>
<accession>A0A5F1ZQU9</accession>
<dbReference type="InterPro" id="IPR028989">
    <property type="entry name" value="RimP_N"/>
</dbReference>
<comment type="subcellular location">
    <subcellularLocation>
        <location evidence="3">Cytoplasm</location>
    </subcellularLocation>
</comment>
<keyword evidence="7" id="KW-1185">Reference proteome</keyword>
<dbReference type="SUPFAM" id="SSF75420">
    <property type="entry name" value="YhbC-like, N-terminal domain"/>
    <property type="match status" value="1"/>
</dbReference>
<evidence type="ECO:0000256" key="2">
    <source>
        <dbReference type="ARBA" id="ARBA00022517"/>
    </source>
</evidence>
<protein>
    <recommendedName>
        <fullName evidence="3">Ribosome maturation factor RimP</fullName>
    </recommendedName>
</protein>
<evidence type="ECO:0000313" key="7">
    <source>
        <dbReference type="Proteomes" id="UP000297273"/>
    </source>
</evidence>
<comment type="function">
    <text evidence="3">Required for maturation of 30S ribosomal subunits.</text>
</comment>
<organism evidence="5 8">
    <name type="scientific">Leptospira langatensis</name>
    <dbReference type="NCBI Taxonomy" id="2484983"/>
    <lineage>
        <taxon>Bacteria</taxon>
        <taxon>Pseudomonadati</taxon>
        <taxon>Spirochaetota</taxon>
        <taxon>Spirochaetia</taxon>
        <taxon>Leptospirales</taxon>
        <taxon>Leptospiraceae</taxon>
        <taxon>Leptospira</taxon>
    </lineage>
</organism>
<dbReference type="Pfam" id="PF02576">
    <property type="entry name" value="RimP_N"/>
    <property type="match status" value="1"/>
</dbReference>
<dbReference type="AlphaFoldDB" id="A0A5F1ZQU9"/>
<dbReference type="GO" id="GO:0006412">
    <property type="term" value="P:translation"/>
    <property type="evidence" value="ECO:0007669"/>
    <property type="project" value="TreeGrafter"/>
</dbReference>
<reference evidence="6" key="1">
    <citation type="submission" date="2018-10" db="EMBL/GenBank/DDBJ databases">
        <authorList>
            <person name="Vincent A.T."/>
            <person name="Schiettekatte O."/>
            <person name="Bourhy P."/>
            <person name="Veyrier F.J."/>
            <person name="Picardeau M."/>
        </authorList>
    </citation>
    <scope>NUCLEOTIDE SEQUENCE</scope>
    <source>
        <strain evidence="6">201702690</strain>
    </source>
</reference>
<reference evidence="5 8" key="2">
    <citation type="journal article" date="2019" name="PLoS Negl. Trop. Dis.">
        <title>Revisiting the worldwide diversity of Leptospira species in the environment.</title>
        <authorList>
            <person name="Vincent A.T."/>
            <person name="Schiettekatte O."/>
            <person name="Bourhy P."/>
            <person name="Veyrier F.J."/>
            <person name="Picardeau M."/>
        </authorList>
    </citation>
    <scope>NUCLEOTIDE SEQUENCE [LARGE SCALE GENOMIC DNA]</scope>
    <source>
        <strain evidence="6">201702690</strain>
        <strain evidence="5 8">SSW18</strain>
    </source>
</reference>
<evidence type="ECO:0000259" key="4">
    <source>
        <dbReference type="Pfam" id="PF02576"/>
    </source>
</evidence>
<evidence type="ECO:0000313" key="8">
    <source>
        <dbReference type="Proteomes" id="UP000297946"/>
    </source>
</evidence>
<keyword evidence="2 3" id="KW-0690">Ribosome biogenesis</keyword>
<dbReference type="InterPro" id="IPR003728">
    <property type="entry name" value="Ribosome_maturation_RimP"/>
</dbReference>
<proteinExistence type="inferred from homology"/>
<dbReference type="NCBIfam" id="NF011228">
    <property type="entry name" value="PRK14635.1"/>
    <property type="match status" value="1"/>
</dbReference>
<dbReference type="Gene3D" id="3.30.300.70">
    <property type="entry name" value="RimP-like superfamily, N-terminal"/>
    <property type="match status" value="1"/>
</dbReference>
<feature type="domain" description="Ribosome maturation factor RimP N-terminal" evidence="4">
    <location>
        <begin position="35"/>
        <end position="100"/>
    </location>
</feature>
<comment type="similarity">
    <text evidence="3">Belongs to the RimP family.</text>
</comment>
<dbReference type="OrthoDB" id="336742at2"/>
<name>A0A5F1ZQU9_9LEPT</name>
<dbReference type="Proteomes" id="UP000297273">
    <property type="component" value="Unassembled WGS sequence"/>
</dbReference>
<dbReference type="PANTHER" id="PTHR33867">
    <property type="entry name" value="RIBOSOME MATURATION FACTOR RIMP"/>
    <property type="match status" value="1"/>
</dbReference>
<dbReference type="EMBL" id="RQER01000001">
    <property type="protein sequence ID" value="TGK05266.1"/>
    <property type="molecule type" value="Genomic_DNA"/>
</dbReference>
<dbReference type="GO" id="GO:0005829">
    <property type="term" value="C:cytosol"/>
    <property type="evidence" value="ECO:0007669"/>
    <property type="project" value="TreeGrafter"/>
</dbReference>
<dbReference type="Proteomes" id="UP000297946">
    <property type="component" value="Unassembled WGS sequence"/>
</dbReference>
<evidence type="ECO:0000256" key="1">
    <source>
        <dbReference type="ARBA" id="ARBA00022490"/>
    </source>
</evidence>
<evidence type="ECO:0000256" key="3">
    <source>
        <dbReference type="HAMAP-Rule" id="MF_01077"/>
    </source>
</evidence>
<comment type="caution">
    <text evidence="5">The sequence shown here is derived from an EMBL/GenBank/DDBJ whole genome shotgun (WGS) entry which is preliminary data.</text>
</comment>
<keyword evidence="1 3" id="KW-0963">Cytoplasm</keyword>
<sequence>MESKINGSETLCKAGVTVSKEDIETILDRILLTPVKLYALMVSQRPNHTLIEIELDQLDHPYGSVSLLECEQVSRKLNEELEKISPDLNYTLKVSSAGAERKLVIPEDLDRFRGIPVRLVYRVEGSGNKEGIFKILDRKGDTIVLEPFSKRKSASSKKKEVNLELKDILKGNLYVSI</sequence>
<dbReference type="GO" id="GO:0000028">
    <property type="term" value="P:ribosomal small subunit assembly"/>
    <property type="evidence" value="ECO:0007669"/>
    <property type="project" value="TreeGrafter"/>
</dbReference>
<evidence type="ECO:0000313" key="5">
    <source>
        <dbReference type="EMBL" id="TGK05266.1"/>
    </source>
</evidence>
<dbReference type="PANTHER" id="PTHR33867:SF1">
    <property type="entry name" value="RIBOSOME MATURATION FACTOR RIMP"/>
    <property type="match status" value="1"/>
</dbReference>
<gene>
    <name evidence="3 5" type="primary">rimP</name>
    <name evidence="5" type="ORF">EHO57_00865</name>
    <name evidence="6" type="ORF">EHQ53_16625</name>
</gene>
<dbReference type="HAMAP" id="MF_01077">
    <property type="entry name" value="RimP"/>
    <property type="match status" value="1"/>
</dbReference>
<dbReference type="InterPro" id="IPR035956">
    <property type="entry name" value="RimP_N_sf"/>
</dbReference>